<evidence type="ECO:0000256" key="6">
    <source>
        <dbReference type="ARBA" id="ARBA00022692"/>
    </source>
</evidence>
<dbReference type="RefSeq" id="WP_127738197.1">
    <property type="nucleotide sequence ID" value="NZ_CAJCKN010000053.1"/>
</dbReference>
<evidence type="ECO:0000256" key="3">
    <source>
        <dbReference type="ARBA" id="ARBA00021907"/>
    </source>
</evidence>
<proteinExistence type="inferred from homology"/>
<dbReference type="EMBL" id="RZTZ01000003">
    <property type="protein sequence ID" value="RVT63720.1"/>
    <property type="molecule type" value="Genomic_DNA"/>
</dbReference>
<evidence type="ECO:0000259" key="13">
    <source>
        <dbReference type="Pfam" id="PF18075"/>
    </source>
</evidence>
<evidence type="ECO:0000259" key="12">
    <source>
        <dbReference type="Pfam" id="PF02687"/>
    </source>
</evidence>
<name>A0A437KCG5_9BACI</name>
<dbReference type="Pfam" id="PF02687">
    <property type="entry name" value="FtsX"/>
    <property type="match status" value="1"/>
</dbReference>
<comment type="function">
    <text evidence="10">Part of the ABC transporter FtsEX involved in asymmetric cellular division facilitating the initiation of sporulation.</text>
</comment>
<sequence>MKARTVKRHGRESFKSLWRNGWMTFASISSVTITLLLVGVFFVIMMNLNEVATTIEENVEIRVHVDQTATKEDQAALEDKIKGISDVASVTFSAKQQELDNLIKSFGDQGDAYELFQQDNPLSDVFVVKTKDPNDTKKVAKEIEKFDNAATVKYGQGTVDRLFNVINVSRNVGIVLIAGLLFTAMFLISNTIKITIVARRKEIEIMRLVGATNWFIRWPFFLEGMWLGVLGSIIPIGLVSVIYYYAYEYLQPRLAGNYIQILDYTPFVYQVGALLLLMGAVIGIWGSVMSIRKFLKV</sequence>
<keyword evidence="15" id="KW-1185">Reference proteome</keyword>
<evidence type="ECO:0000256" key="11">
    <source>
        <dbReference type="SAM" id="Phobius"/>
    </source>
</evidence>
<evidence type="ECO:0000256" key="5">
    <source>
        <dbReference type="ARBA" id="ARBA00022618"/>
    </source>
</evidence>
<comment type="caution">
    <text evidence="14">The sequence shown here is derived from an EMBL/GenBank/DDBJ whole genome shotgun (WGS) entry which is preliminary data.</text>
</comment>
<dbReference type="Gene3D" id="3.30.70.3040">
    <property type="match status" value="1"/>
</dbReference>
<keyword evidence="6 11" id="KW-0812">Transmembrane</keyword>
<dbReference type="GO" id="GO:0051301">
    <property type="term" value="P:cell division"/>
    <property type="evidence" value="ECO:0007669"/>
    <property type="project" value="UniProtKB-KW"/>
</dbReference>
<feature type="transmembrane region" description="Helical" evidence="11">
    <location>
        <begin position="172"/>
        <end position="192"/>
    </location>
</feature>
<dbReference type="GeneID" id="87616948"/>
<feature type="domain" description="FtsX extracellular" evidence="13">
    <location>
        <begin position="59"/>
        <end position="152"/>
    </location>
</feature>
<keyword evidence="9 10" id="KW-0131">Cell cycle</keyword>
<dbReference type="AlphaFoldDB" id="A0A437KCG5"/>
<dbReference type="Proteomes" id="UP000288024">
    <property type="component" value="Unassembled WGS sequence"/>
</dbReference>
<feature type="domain" description="ABC3 transporter permease C-terminal" evidence="12">
    <location>
        <begin position="175"/>
        <end position="293"/>
    </location>
</feature>
<feature type="transmembrane region" description="Helical" evidence="11">
    <location>
        <begin position="267"/>
        <end position="288"/>
    </location>
</feature>
<evidence type="ECO:0000256" key="9">
    <source>
        <dbReference type="ARBA" id="ARBA00023306"/>
    </source>
</evidence>
<dbReference type="Pfam" id="PF18075">
    <property type="entry name" value="FtsX_ECD"/>
    <property type="match status" value="1"/>
</dbReference>
<accession>A0A437KCG5</accession>
<dbReference type="PANTHER" id="PTHR47755">
    <property type="entry name" value="CELL DIVISION PROTEIN FTSX"/>
    <property type="match status" value="1"/>
</dbReference>
<comment type="similarity">
    <text evidence="2 10">Belongs to the ABC-4 integral membrane protein family. FtsX subfamily.</text>
</comment>
<keyword evidence="5 10" id="KW-0132">Cell division</keyword>
<dbReference type="InterPro" id="IPR004513">
    <property type="entry name" value="FtsX"/>
</dbReference>
<reference evidence="14 15" key="1">
    <citation type="submission" date="2019-01" db="EMBL/GenBank/DDBJ databases">
        <title>Bacillus sp. M5HDSG1-1, whole genome shotgun sequence.</title>
        <authorList>
            <person name="Tuo L."/>
        </authorList>
    </citation>
    <scope>NUCLEOTIDE SEQUENCE [LARGE SCALE GENOMIC DNA]</scope>
    <source>
        <strain evidence="14 15">M5HDSG1-1</strain>
    </source>
</reference>
<feature type="transmembrane region" description="Helical" evidence="11">
    <location>
        <begin position="21"/>
        <end position="44"/>
    </location>
</feature>
<dbReference type="NCBIfam" id="NF038347">
    <property type="entry name" value="FtsX_Gpos"/>
    <property type="match status" value="1"/>
</dbReference>
<evidence type="ECO:0000313" key="14">
    <source>
        <dbReference type="EMBL" id="RVT63720.1"/>
    </source>
</evidence>
<evidence type="ECO:0000256" key="10">
    <source>
        <dbReference type="PIRNR" id="PIRNR003097"/>
    </source>
</evidence>
<dbReference type="InterPro" id="IPR003838">
    <property type="entry name" value="ABC3_permease_C"/>
</dbReference>
<keyword evidence="4 10" id="KW-1003">Cell membrane</keyword>
<evidence type="ECO:0000256" key="1">
    <source>
        <dbReference type="ARBA" id="ARBA00004651"/>
    </source>
</evidence>
<protein>
    <recommendedName>
        <fullName evidence="3 10">Cell division protein FtsX</fullName>
    </recommendedName>
</protein>
<evidence type="ECO:0000256" key="8">
    <source>
        <dbReference type="ARBA" id="ARBA00023136"/>
    </source>
</evidence>
<keyword evidence="8 10" id="KW-0472">Membrane</keyword>
<evidence type="ECO:0000256" key="4">
    <source>
        <dbReference type="ARBA" id="ARBA00022475"/>
    </source>
</evidence>
<dbReference type="PIRSF" id="PIRSF003097">
    <property type="entry name" value="FtsX"/>
    <property type="match status" value="1"/>
</dbReference>
<dbReference type="PANTHER" id="PTHR47755:SF1">
    <property type="entry name" value="CELL DIVISION PROTEIN FTSX"/>
    <property type="match status" value="1"/>
</dbReference>
<gene>
    <name evidence="14" type="ORF">EM808_10690</name>
</gene>
<evidence type="ECO:0000256" key="7">
    <source>
        <dbReference type="ARBA" id="ARBA00022989"/>
    </source>
</evidence>
<feature type="transmembrane region" description="Helical" evidence="11">
    <location>
        <begin position="225"/>
        <end position="247"/>
    </location>
</feature>
<dbReference type="InterPro" id="IPR058204">
    <property type="entry name" value="FtsX_firmicutes-type"/>
</dbReference>
<dbReference type="InterPro" id="IPR040690">
    <property type="entry name" value="FtsX_ECD"/>
</dbReference>
<comment type="subcellular location">
    <subcellularLocation>
        <location evidence="1">Cell membrane</location>
        <topology evidence="1">Multi-pass membrane protein</topology>
    </subcellularLocation>
</comment>
<evidence type="ECO:0000256" key="2">
    <source>
        <dbReference type="ARBA" id="ARBA00007379"/>
    </source>
</evidence>
<keyword evidence="7 11" id="KW-1133">Transmembrane helix</keyword>
<dbReference type="GO" id="GO:0005886">
    <property type="term" value="C:plasma membrane"/>
    <property type="evidence" value="ECO:0007669"/>
    <property type="project" value="UniProtKB-SubCell"/>
</dbReference>
<organism evidence="14 15">
    <name type="scientific">Niallia taxi</name>
    <dbReference type="NCBI Taxonomy" id="2499688"/>
    <lineage>
        <taxon>Bacteria</taxon>
        <taxon>Bacillati</taxon>
        <taxon>Bacillota</taxon>
        <taxon>Bacilli</taxon>
        <taxon>Bacillales</taxon>
        <taxon>Bacillaceae</taxon>
        <taxon>Niallia</taxon>
    </lineage>
</organism>
<evidence type="ECO:0000313" key="15">
    <source>
        <dbReference type="Proteomes" id="UP000288024"/>
    </source>
</evidence>